<keyword evidence="1" id="KW-0732">Signal</keyword>
<sequence length="67" mass="7341">MKRLILIVVSVLACVASYQAMAHGIETNPRLKENADKLTADLATLLNYRPTDGASDAGRIRRDMDPV</sequence>
<evidence type="ECO:0000256" key="1">
    <source>
        <dbReference type="SAM" id="SignalP"/>
    </source>
</evidence>
<dbReference type="AlphaFoldDB" id="F4QH33"/>
<dbReference type="STRING" id="715226.ABI_10070"/>
<name>F4QH33_9CAUL</name>
<feature type="signal peptide" evidence="1">
    <location>
        <begin position="1"/>
        <end position="22"/>
    </location>
</feature>
<dbReference type="OrthoDB" id="7173767at2"/>
<feature type="chain" id="PRO_5003320834" evidence="1">
    <location>
        <begin position="23"/>
        <end position="67"/>
    </location>
</feature>
<evidence type="ECO:0000313" key="3">
    <source>
        <dbReference type="Proteomes" id="UP000006512"/>
    </source>
</evidence>
<protein>
    <submittedName>
        <fullName evidence="2">Uncharacterized protein</fullName>
    </submittedName>
</protein>
<organism evidence="2 3">
    <name type="scientific">Asticcacaulis biprosthecium C19</name>
    <dbReference type="NCBI Taxonomy" id="715226"/>
    <lineage>
        <taxon>Bacteria</taxon>
        <taxon>Pseudomonadati</taxon>
        <taxon>Pseudomonadota</taxon>
        <taxon>Alphaproteobacteria</taxon>
        <taxon>Caulobacterales</taxon>
        <taxon>Caulobacteraceae</taxon>
        <taxon>Asticcacaulis</taxon>
    </lineage>
</organism>
<dbReference type="RefSeq" id="WP_006271749.1">
    <property type="nucleotide sequence ID" value="NZ_GL883077.1"/>
</dbReference>
<proteinExistence type="predicted"/>
<dbReference type="Proteomes" id="UP000006512">
    <property type="component" value="Unassembled WGS sequence"/>
</dbReference>
<reference evidence="3" key="1">
    <citation type="submission" date="2011-03" db="EMBL/GenBank/DDBJ databases">
        <title>Draft genome sequence of Brevundimonas diminuta.</title>
        <authorList>
            <person name="Brown P.J.B."/>
            <person name="Buechlein A."/>
            <person name="Hemmerich C."/>
            <person name="Brun Y.V."/>
        </authorList>
    </citation>
    <scope>NUCLEOTIDE SEQUENCE [LARGE SCALE GENOMIC DNA]</scope>
    <source>
        <strain evidence="3">C19</strain>
    </source>
</reference>
<dbReference type="EMBL" id="GL883077">
    <property type="protein sequence ID" value="EGF92570.1"/>
    <property type="molecule type" value="Genomic_DNA"/>
</dbReference>
<accession>F4QH33</accession>
<keyword evidence="3" id="KW-1185">Reference proteome</keyword>
<gene>
    <name evidence="2" type="ORF">ABI_10070</name>
</gene>
<evidence type="ECO:0000313" key="2">
    <source>
        <dbReference type="EMBL" id="EGF92570.1"/>
    </source>
</evidence>
<dbReference type="HOGENOM" id="CLU_2803172_0_0_5"/>